<proteinExistence type="inferred from homology"/>
<comment type="caution">
    <text evidence="11">The sequence shown here is derived from an EMBL/GenBank/DDBJ whole genome shotgun (WGS) entry which is preliminary data.</text>
</comment>
<dbReference type="Proteomes" id="UP000188268">
    <property type="component" value="Unassembled WGS sequence"/>
</dbReference>
<dbReference type="PANTHER" id="PTHR10791:SF22">
    <property type="entry name" value="BIDIRECTIONAL SUGAR TRANSPORTER SWEET11"/>
    <property type="match status" value="1"/>
</dbReference>
<dbReference type="OMA" id="WICVAFA"/>
<keyword evidence="6 10" id="KW-0812">Transmembrane</keyword>
<dbReference type="GO" id="GO:0051119">
    <property type="term" value="F:sugar transmembrane transporter activity"/>
    <property type="evidence" value="ECO:0007669"/>
    <property type="project" value="InterPro"/>
</dbReference>
<keyword evidence="12" id="KW-1185">Reference proteome</keyword>
<evidence type="ECO:0000256" key="5">
    <source>
        <dbReference type="ARBA" id="ARBA00022597"/>
    </source>
</evidence>
<evidence type="ECO:0000256" key="9">
    <source>
        <dbReference type="ARBA" id="ARBA00023136"/>
    </source>
</evidence>
<feature type="transmembrane region" description="Helical" evidence="10">
    <location>
        <begin position="106"/>
        <end position="126"/>
    </location>
</feature>
<evidence type="ECO:0000256" key="6">
    <source>
        <dbReference type="ARBA" id="ARBA00022692"/>
    </source>
</evidence>
<dbReference type="InterPro" id="IPR004316">
    <property type="entry name" value="SWEET_rpt"/>
</dbReference>
<reference evidence="11 12" key="1">
    <citation type="submission" date="2013-09" db="EMBL/GenBank/DDBJ databases">
        <title>Corchorus capsularis genome sequencing.</title>
        <authorList>
            <person name="Alam M."/>
            <person name="Haque M.S."/>
            <person name="Islam M.S."/>
            <person name="Emdad E.M."/>
            <person name="Islam M.M."/>
            <person name="Ahmed B."/>
            <person name="Halim A."/>
            <person name="Hossen Q.M.M."/>
            <person name="Hossain M.Z."/>
            <person name="Ahmed R."/>
            <person name="Khan M.M."/>
            <person name="Islam R."/>
            <person name="Rashid M.M."/>
            <person name="Khan S.A."/>
            <person name="Rahman M.S."/>
            <person name="Alam M."/>
        </authorList>
    </citation>
    <scope>NUCLEOTIDE SEQUENCE [LARGE SCALE GENOMIC DNA]</scope>
    <source>
        <strain evidence="12">cv. CVL-1</strain>
        <tissue evidence="11">Whole seedling</tissue>
    </source>
</reference>
<evidence type="ECO:0000256" key="3">
    <source>
        <dbReference type="ARBA" id="ARBA00022448"/>
    </source>
</evidence>
<evidence type="ECO:0000256" key="2">
    <source>
        <dbReference type="ARBA" id="ARBA00007809"/>
    </source>
</evidence>
<dbReference type="FunFam" id="1.20.1280.290:FF:000003">
    <property type="entry name" value="Bidirectional sugar transporter SWEET"/>
    <property type="match status" value="1"/>
</dbReference>
<sequence>MGIFSAGNPWVLISGLLGNISSFVVFLAPLPTFIRIWKKKSTEGFQSVPYVVALFSAMLWMYYAFVKSGAFLLITINAFGCVVETIYIALYITFAPKQARMFTLRILLLLDFGGFFSIMLLSQFLAKGSKRVEVLGWICVAFATSVFAAPLSIMRQVIRTKSVEFMPFYLSFFLTLSAVTWLFYGIFLKDLYIAIPNVLGFIFGFLQMVLYAIYRNYKTVIEEVKLPEHSIDVKKNTVMDLEVQQEEALSSSSEPESVVAHDQNMNGSCALQADEHDQHQTNYNQREKILEFNSNPSQLLVKCEA</sequence>
<dbReference type="Gramene" id="OMO54172">
    <property type="protein sequence ID" value="OMO54172"/>
    <property type="gene ID" value="CCACVL1_27998"/>
</dbReference>
<dbReference type="PANTHER" id="PTHR10791">
    <property type="entry name" value="RAG1-ACTIVATING PROTEIN 1"/>
    <property type="match status" value="1"/>
</dbReference>
<feature type="transmembrane region" description="Helical" evidence="10">
    <location>
        <begin position="165"/>
        <end position="187"/>
    </location>
</feature>
<dbReference type="Pfam" id="PF03083">
    <property type="entry name" value="MtN3_slv"/>
    <property type="match status" value="2"/>
</dbReference>
<keyword evidence="7" id="KW-0677">Repeat</keyword>
<feature type="transmembrane region" description="Helical" evidence="10">
    <location>
        <begin position="48"/>
        <end position="65"/>
    </location>
</feature>
<evidence type="ECO:0000256" key="1">
    <source>
        <dbReference type="ARBA" id="ARBA00004651"/>
    </source>
</evidence>
<organism evidence="11 12">
    <name type="scientific">Corchorus capsularis</name>
    <name type="common">Jute</name>
    <dbReference type="NCBI Taxonomy" id="210143"/>
    <lineage>
        <taxon>Eukaryota</taxon>
        <taxon>Viridiplantae</taxon>
        <taxon>Streptophyta</taxon>
        <taxon>Embryophyta</taxon>
        <taxon>Tracheophyta</taxon>
        <taxon>Spermatophyta</taxon>
        <taxon>Magnoliopsida</taxon>
        <taxon>eudicotyledons</taxon>
        <taxon>Gunneridae</taxon>
        <taxon>Pentapetalae</taxon>
        <taxon>rosids</taxon>
        <taxon>malvids</taxon>
        <taxon>Malvales</taxon>
        <taxon>Malvaceae</taxon>
        <taxon>Grewioideae</taxon>
        <taxon>Apeibeae</taxon>
        <taxon>Corchorus</taxon>
    </lineage>
</organism>
<evidence type="ECO:0000256" key="7">
    <source>
        <dbReference type="ARBA" id="ARBA00022737"/>
    </source>
</evidence>
<dbReference type="GO" id="GO:0005886">
    <property type="term" value="C:plasma membrane"/>
    <property type="evidence" value="ECO:0007669"/>
    <property type="project" value="UniProtKB-SubCell"/>
</dbReference>
<evidence type="ECO:0000256" key="8">
    <source>
        <dbReference type="ARBA" id="ARBA00022989"/>
    </source>
</evidence>
<dbReference type="InterPro" id="IPR047664">
    <property type="entry name" value="SWEET"/>
</dbReference>
<dbReference type="GO" id="GO:0008515">
    <property type="term" value="F:sucrose transmembrane transporter activity"/>
    <property type="evidence" value="ECO:0007669"/>
    <property type="project" value="UniProtKB-ARBA"/>
</dbReference>
<feature type="transmembrane region" description="Helical" evidence="10">
    <location>
        <begin position="12"/>
        <end position="36"/>
    </location>
</feature>
<feature type="transmembrane region" description="Helical" evidence="10">
    <location>
        <begin position="71"/>
        <end position="94"/>
    </location>
</feature>
<evidence type="ECO:0000256" key="4">
    <source>
        <dbReference type="ARBA" id="ARBA00022475"/>
    </source>
</evidence>
<evidence type="ECO:0000256" key="10">
    <source>
        <dbReference type="RuleBase" id="RU910715"/>
    </source>
</evidence>
<gene>
    <name evidence="11" type="ORF">CCACVL1_27998</name>
</gene>
<keyword evidence="5 10" id="KW-0762">Sugar transport</keyword>
<dbReference type="Gene3D" id="1.20.1280.290">
    <property type="match status" value="2"/>
</dbReference>
<dbReference type="EMBL" id="AWWV01015022">
    <property type="protein sequence ID" value="OMO54172.1"/>
    <property type="molecule type" value="Genomic_DNA"/>
</dbReference>
<dbReference type="AlphaFoldDB" id="A0A1R3G7V9"/>
<comment type="subcellular location">
    <subcellularLocation>
        <location evidence="1 10">Cell membrane</location>
        <topology evidence="1 10">Multi-pass membrane protein</topology>
    </subcellularLocation>
</comment>
<keyword evidence="4" id="KW-1003">Cell membrane</keyword>
<evidence type="ECO:0000313" key="12">
    <source>
        <dbReference type="Proteomes" id="UP000188268"/>
    </source>
</evidence>
<feature type="transmembrane region" description="Helical" evidence="10">
    <location>
        <begin position="132"/>
        <end position="153"/>
    </location>
</feature>
<comment type="function">
    <text evidence="10">Mediates both low-affinity uptake and efflux of sugar across the membrane.</text>
</comment>
<protein>
    <recommendedName>
        <fullName evidence="10">Bidirectional sugar transporter SWEET</fullName>
    </recommendedName>
</protein>
<keyword evidence="9 10" id="KW-0472">Membrane</keyword>
<keyword evidence="8 10" id="KW-1133">Transmembrane helix</keyword>
<comment type="similarity">
    <text evidence="2 10">Belongs to the SWEET sugar transporter family.</text>
</comment>
<dbReference type="OrthoDB" id="409725at2759"/>
<feature type="transmembrane region" description="Helical" evidence="10">
    <location>
        <begin position="193"/>
        <end position="214"/>
    </location>
</feature>
<name>A0A1R3G7V9_COCAP</name>
<evidence type="ECO:0000313" key="11">
    <source>
        <dbReference type="EMBL" id="OMO54172.1"/>
    </source>
</evidence>
<keyword evidence="3 10" id="KW-0813">Transport</keyword>
<accession>A0A1R3G7V9</accession>
<dbReference type="FunFam" id="1.20.1280.290:FF:000001">
    <property type="entry name" value="Bidirectional sugar transporter SWEET"/>
    <property type="match status" value="1"/>
</dbReference>